<dbReference type="SUPFAM" id="SSF54427">
    <property type="entry name" value="NTF2-like"/>
    <property type="match status" value="1"/>
</dbReference>
<feature type="domain" description="SnoaL-like" evidence="2">
    <location>
        <begin position="9"/>
        <end position="103"/>
    </location>
</feature>
<dbReference type="RefSeq" id="WP_130431401.1">
    <property type="nucleotide sequence ID" value="NZ_SHKP01000005.1"/>
</dbReference>
<dbReference type="OrthoDB" id="117872at2"/>
<name>A0A4Q7VWA8_9BURK</name>
<organism evidence="3 4">
    <name type="scientific">Rivibacter subsaxonicus</name>
    <dbReference type="NCBI Taxonomy" id="457575"/>
    <lineage>
        <taxon>Bacteria</taxon>
        <taxon>Pseudomonadati</taxon>
        <taxon>Pseudomonadota</taxon>
        <taxon>Betaproteobacteria</taxon>
        <taxon>Burkholderiales</taxon>
        <taxon>Rivibacter</taxon>
    </lineage>
</organism>
<dbReference type="InterPro" id="IPR032710">
    <property type="entry name" value="NTF2-like_dom_sf"/>
</dbReference>
<accession>A0A4Q7VWA8</accession>
<dbReference type="Gene3D" id="3.10.450.50">
    <property type="match status" value="1"/>
</dbReference>
<comment type="caution">
    <text evidence="3">The sequence shown here is derived from an EMBL/GenBank/DDBJ whole genome shotgun (WGS) entry which is preliminary data.</text>
</comment>
<sequence>MSLARQDGVRRLWQAFEARDWAAAQALFAPDAVCDWWTSGERFTGAAAIVGVNAAYPEGWHIELLAVDELVDGRIHSLVRVDQDAQSFYANSFFGFDAEGRITAVEEFWATFETPPTWRDGLPGRTRLPPRPATLRPTSS</sequence>
<protein>
    <submittedName>
        <fullName evidence="3">SnoaL-like protein</fullName>
    </submittedName>
</protein>
<evidence type="ECO:0000256" key="1">
    <source>
        <dbReference type="SAM" id="MobiDB-lite"/>
    </source>
</evidence>
<evidence type="ECO:0000313" key="4">
    <source>
        <dbReference type="Proteomes" id="UP000293671"/>
    </source>
</evidence>
<proteinExistence type="predicted"/>
<feature type="region of interest" description="Disordered" evidence="1">
    <location>
        <begin position="120"/>
        <end position="140"/>
    </location>
</feature>
<dbReference type="AlphaFoldDB" id="A0A4Q7VWA8"/>
<evidence type="ECO:0000313" key="3">
    <source>
        <dbReference type="EMBL" id="RZU00981.1"/>
    </source>
</evidence>
<dbReference type="Pfam" id="PF12680">
    <property type="entry name" value="SnoaL_2"/>
    <property type="match status" value="1"/>
</dbReference>
<dbReference type="EMBL" id="SHKP01000005">
    <property type="protein sequence ID" value="RZU00981.1"/>
    <property type="molecule type" value="Genomic_DNA"/>
</dbReference>
<dbReference type="Proteomes" id="UP000293671">
    <property type="component" value="Unassembled WGS sequence"/>
</dbReference>
<reference evidence="3 4" key="1">
    <citation type="submission" date="2019-02" db="EMBL/GenBank/DDBJ databases">
        <title>Genomic Encyclopedia of Type Strains, Phase IV (KMG-IV): sequencing the most valuable type-strain genomes for metagenomic binning, comparative biology and taxonomic classification.</title>
        <authorList>
            <person name="Goeker M."/>
        </authorList>
    </citation>
    <scope>NUCLEOTIDE SEQUENCE [LARGE SCALE GENOMIC DNA]</scope>
    <source>
        <strain evidence="3 4">DSM 19570</strain>
    </source>
</reference>
<gene>
    <name evidence="3" type="ORF">EV670_1694</name>
</gene>
<keyword evidence="4" id="KW-1185">Reference proteome</keyword>
<dbReference type="InterPro" id="IPR037401">
    <property type="entry name" value="SnoaL-like"/>
</dbReference>
<evidence type="ECO:0000259" key="2">
    <source>
        <dbReference type="Pfam" id="PF12680"/>
    </source>
</evidence>